<dbReference type="AlphaFoldDB" id="A0AAD7HAQ2"/>
<gene>
    <name evidence="2" type="ORF">B0H16DRAFT_1741613</name>
</gene>
<reference evidence="2" key="1">
    <citation type="submission" date="2023-03" db="EMBL/GenBank/DDBJ databases">
        <title>Massive genome expansion in bonnet fungi (Mycena s.s.) driven by repeated elements and novel gene families across ecological guilds.</title>
        <authorList>
            <consortium name="Lawrence Berkeley National Laboratory"/>
            <person name="Harder C.B."/>
            <person name="Miyauchi S."/>
            <person name="Viragh M."/>
            <person name="Kuo A."/>
            <person name="Thoen E."/>
            <person name="Andreopoulos B."/>
            <person name="Lu D."/>
            <person name="Skrede I."/>
            <person name="Drula E."/>
            <person name="Henrissat B."/>
            <person name="Morin E."/>
            <person name="Kohler A."/>
            <person name="Barry K."/>
            <person name="LaButti K."/>
            <person name="Morin E."/>
            <person name="Salamov A."/>
            <person name="Lipzen A."/>
            <person name="Mereny Z."/>
            <person name="Hegedus B."/>
            <person name="Baldrian P."/>
            <person name="Stursova M."/>
            <person name="Weitz H."/>
            <person name="Taylor A."/>
            <person name="Grigoriev I.V."/>
            <person name="Nagy L.G."/>
            <person name="Martin F."/>
            <person name="Kauserud H."/>
        </authorList>
    </citation>
    <scope>NUCLEOTIDE SEQUENCE</scope>
    <source>
        <strain evidence="2">CBHHK182m</strain>
    </source>
</reference>
<proteinExistence type="predicted"/>
<protein>
    <submittedName>
        <fullName evidence="2">Uncharacterized protein</fullName>
    </submittedName>
</protein>
<feature type="region of interest" description="Disordered" evidence="1">
    <location>
        <begin position="19"/>
        <end position="40"/>
    </location>
</feature>
<comment type="caution">
    <text evidence="2">The sequence shown here is derived from an EMBL/GenBank/DDBJ whole genome shotgun (WGS) entry which is preliminary data.</text>
</comment>
<dbReference type="EMBL" id="JARKIB010000299">
    <property type="protein sequence ID" value="KAJ7715994.1"/>
    <property type="molecule type" value="Genomic_DNA"/>
</dbReference>
<sequence length="180" mass="19517">MNALGPSFLLHLRPDATRAQKAHPHTIALPSTKKRGLTSSARYSTPLHSLSIQRLRHPPELRVENVGAREGMSSEKSGRDTQGKKLTVLPFQVIEKSTAFLPVFVALRGRPKTMGWRCLLPRHSSALWWRARCWGIWQGDSAISGRGAAADGGSVEGRAAAAARAESGPVGGLVLEEEPR</sequence>
<evidence type="ECO:0000313" key="2">
    <source>
        <dbReference type="EMBL" id="KAJ7715994.1"/>
    </source>
</evidence>
<name>A0AAD7HAQ2_9AGAR</name>
<keyword evidence="3" id="KW-1185">Reference proteome</keyword>
<dbReference type="Proteomes" id="UP001215598">
    <property type="component" value="Unassembled WGS sequence"/>
</dbReference>
<feature type="region of interest" description="Disordered" evidence="1">
    <location>
        <begin position="160"/>
        <end position="180"/>
    </location>
</feature>
<evidence type="ECO:0000256" key="1">
    <source>
        <dbReference type="SAM" id="MobiDB-lite"/>
    </source>
</evidence>
<accession>A0AAD7HAQ2</accession>
<organism evidence="2 3">
    <name type="scientific">Mycena metata</name>
    <dbReference type="NCBI Taxonomy" id="1033252"/>
    <lineage>
        <taxon>Eukaryota</taxon>
        <taxon>Fungi</taxon>
        <taxon>Dikarya</taxon>
        <taxon>Basidiomycota</taxon>
        <taxon>Agaricomycotina</taxon>
        <taxon>Agaricomycetes</taxon>
        <taxon>Agaricomycetidae</taxon>
        <taxon>Agaricales</taxon>
        <taxon>Marasmiineae</taxon>
        <taxon>Mycenaceae</taxon>
        <taxon>Mycena</taxon>
    </lineage>
</organism>
<evidence type="ECO:0000313" key="3">
    <source>
        <dbReference type="Proteomes" id="UP001215598"/>
    </source>
</evidence>